<organism evidence="1 2">
    <name type="scientific">Streptomyces kanamyceticus</name>
    <dbReference type="NCBI Taxonomy" id="1967"/>
    <lineage>
        <taxon>Bacteria</taxon>
        <taxon>Bacillati</taxon>
        <taxon>Actinomycetota</taxon>
        <taxon>Actinomycetes</taxon>
        <taxon>Kitasatosporales</taxon>
        <taxon>Streptomycetaceae</taxon>
        <taxon>Streptomyces</taxon>
    </lineage>
</organism>
<keyword evidence="2" id="KW-1185">Reference proteome</keyword>
<accession>A0A5J6GPA9</accession>
<dbReference type="Gene3D" id="3.40.50.150">
    <property type="entry name" value="Vaccinia Virus protein VP39"/>
    <property type="match status" value="1"/>
</dbReference>
<evidence type="ECO:0000313" key="1">
    <source>
        <dbReference type="EMBL" id="QEU96224.1"/>
    </source>
</evidence>
<dbReference type="AlphaFoldDB" id="A0A5J6GPA9"/>
<proteinExistence type="predicted"/>
<gene>
    <name evidence="1" type="ORF">CP970_39570</name>
</gene>
<dbReference type="Pfam" id="PF04672">
    <property type="entry name" value="Methyltransf_19"/>
    <property type="match status" value="1"/>
</dbReference>
<evidence type="ECO:0000313" key="2">
    <source>
        <dbReference type="Proteomes" id="UP000325529"/>
    </source>
</evidence>
<dbReference type="Proteomes" id="UP000325529">
    <property type="component" value="Chromosome"/>
</dbReference>
<protein>
    <submittedName>
        <fullName evidence="1">Uncharacterized protein</fullName>
    </submittedName>
</protein>
<dbReference type="InterPro" id="IPR006764">
    <property type="entry name" value="SAM_dep_MeTrfase_SAV2177_type"/>
</dbReference>
<name>A0A5J6GPA9_STRKN</name>
<dbReference type="EMBL" id="CP023699">
    <property type="protein sequence ID" value="QEU96224.1"/>
    <property type="molecule type" value="Genomic_DNA"/>
</dbReference>
<dbReference type="OrthoDB" id="4334964at2"/>
<reference evidence="1 2" key="1">
    <citation type="submission" date="2017-09" db="EMBL/GenBank/DDBJ databases">
        <authorList>
            <person name="Lee N."/>
            <person name="Cho B.-K."/>
        </authorList>
    </citation>
    <scope>NUCLEOTIDE SEQUENCE [LARGE SCALE GENOMIC DNA]</scope>
    <source>
        <strain evidence="1 2">ATCC 12853</strain>
    </source>
</reference>
<dbReference type="KEGG" id="ska:CP970_39570"/>
<dbReference type="InterPro" id="IPR029063">
    <property type="entry name" value="SAM-dependent_MTases_sf"/>
</dbReference>
<sequence>MPGVARSQVTGTPIRQRRTPAQVARFFDGLDVLEPGVVPCSRWRAQGSVDEVPDEVAMFGGVGRKR</sequence>